<accession>A0A545TUJ7</accession>
<dbReference type="AlphaFoldDB" id="A0A545TUJ7"/>
<organism evidence="3 4">
    <name type="scientific">Denitrobaculum tricleocarpae</name>
    <dbReference type="NCBI Taxonomy" id="2591009"/>
    <lineage>
        <taxon>Bacteria</taxon>
        <taxon>Pseudomonadati</taxon>
        <taxon>Pseudomonadota</taxon>
        <taxon>Alphaproteobacteria</taxon>
        <taxon>Rhodospirillales</taxon>
        <taxon>Rhodospirillaceae</taxon>
        <taxon>Denitrobaculum</taxon>
    </lineage>
</organism>
<feature type="transmembrane region" description="Helical" evidence="1">
    <location>
        <begin position="32"/>
        <end position="54"/>
    </location>
</feature>
<evidence type="ECO:0000313" key="4">
    <source>
        <dbReference type="Proteomes" id="UP000315252"/>
    </source>
</evidence>
<dbReference type="Pfam" id="PF11127">
    <property type="entry name" value="YgaP-like_TM"/>
    <property type="match status" value="1"/>
</dbReference>
<dbReference type="EMBL" id="VHSH01000003">
    <property type="protein sequence ID" value="TQV80895.1"/>
    <property type="molecule type" value="Genomic_DNA"/>
</dbReference>
<dbReference type="RefSeq" id="WP_142896609.1">
    <property type="nucleotide sequence ID" value="NZ_ML660054.1"/>
</dbReference>
<evidence type="ECO:0000313" key="3">
    <source>
        <dbReference type="EMBL" id="TQV80895.1"/>
    </source>
</evidence>
<dbReference type="InterPro" id="IPR021309">
    <property type="entry name" value="YgaP-like_TM"/>
</dbReference>
<dbReference type="OrthoDB" id="9804804at2"/>
<feature type="domain" description="Inner membrane protein YgaP-like transmembrane" evidence="2">
    <location>
        <begin position="1"/>
        <end position="60"/>
    </location>
</feature>
<keyword evidence="4" id="KW-1185">Reference proteome</keyword>
<name>A0A545TUJ7_9PROT</name>
<keyword evidence="1" id="KW-0812">Transmembrane</keyword>
<feature type="transmembrane region" description="Helical" evidence="1">
    <location>
        <begin position="7"/>
        <end position="26"/>
    </location>
</feature>
<dbReference type="Proteomes" id="UP000315252">
    <property type="component" value="Unassembled WGS sequence"/>
</dbReference>
<gene>
    <name evidence="3" type="ORF">FKG95_12165</name>
</gene>
<evidence type="ECO:0000256" key="1">
    <source>
        <dbReference type="SAM" id="Phobius"/>
    </source>
</evidence>
<keyword evidence="1" id="KW-0472">Membrane</keyword>
<comment type="caution">
    <text evidence="3">The sequence shown here is derived from an EMBL/GenBank/DDBJ whole genome shotgun (WGS) entry which is preliminary data.</text>
</comment>
<reference evidence="3 4" key="1">
    <citation type="submission" date="2019-06" db="EMBL/GenBank/DDBJ databases">
        <title>Whole genome sequence for Rhodospirillaceae sp. R148.</title>
        <authorList>
            <person name="Wang G."/>
        </authorList>
    </citation>
    <scope>NUCLEOTIDE SEQUENCE [LARGE SCALE GENOMIC DNA]</scope>
    <source>
        <strain evidence="3 4">R148</strain>
    </source>
</reference>
<keyword evidence="1" id="KW-1133">Transmembrane helix</keyword>
<proteinExistence type="predicted"/>
<sequence>MSANIGAIDRMLRIIIGAALIALALWDSTYAWGFIGIVPLATGFIKFCPLYRLLGICTLKKA</sequence>
<evidence type="ECO:0000259" key="2">
    <source>
        <dbReference type="Pfam" id="PF11127"/>
    </source>
</evidence>
<protein>
    <submittedName>
        <fullName evidence="3">DUF2892 domain-containing protein</fullName>
    </submittedName>
</protein>